<feature type="domain" description="DNA helicase Pif1-like DEAD-box helicase" evidence="3">
    <location>
        <begin position="11"/>
        <end position="67"/>
    </location>
</feature>
<dbReference type="Pfam" id="PF05970">
    <property type="entry name" value="PIF1"/>
    <property type="match status" value="1"/>
</dbReference>
<accession>C5LGS9</accession>
<dbReference type="GO" id="GO:0000723">
    <property type="term" value="P:telomere maintenance"/>
    <property type="evidence" value="ECO:0007669"/>
    <property type="project" value="InterPro"/>
</dbReference>
<gene>
    <name evidence="4" type="ORF">Pmar_PMAR026111</name>
</gene>
<evidence type="ECO:0000313" key="4">
    <source>
        <dbReference type="EMBL" id="EER04066.1"/>
    </source>
</evidence>
<sequence length="88" mass="9834">LRGNGLKMAFLLSLDVIVFDECGLIDQCLFSALSDIMCTLRKVRTPFGGTLLLLSGDAYQLSQISGRSLWSSSYMHSLFDVYELQHQV</sequence>
<dbReference type="GO" id="GO:0005524">
    <property type="term" value="F:ATP binding"/>
    <property type="evidence" value="ECO:0007669"/>
    <property type="project" value="UniProtKB-KW"/>
</dbReference>
<evidence type="ECO:0000256" key="1">
    <source>
        <dbReference type="RuleBase" id="RU363044"/>
    </source>
</evidence>
<dbReference type="AlphaFoldDB" id="C5LGS9"/>
<dbReference type="Gene3D" id="3.40.50.300">
    <property type="entry name" value="P-loop containing nucleotide triphosphate hydrolases"/>
    <property type="match status" value="1"/>
</dbReference>
<keyword evidence="5" id="KW-1185">Reference proteome</keyword>
<keyword evidence="1" id="KW-0347">Helicase</keyword>
<dbReference type="RefSeq" id="XP_002772250.1">
    <property type="nucleotide sequence ID" value="XM_002772204.1"/>
</dbReference>
<dbReference type="EMBL" id="GG681882">
    <property type="protein sequence ID" value="EER04066.1"/>
    <property type="molecule type" value="Genomic_DNA"/>
</dbReference>
<dbReference type="GeneID" id="9045150"/>
<keyword evidence="1" id="KW-0227">DNA damage</keyword>
<keyword evidence="1" id="KW-0233">DNA recombination</keyword>
<protein>
    <recommendedName>
        <fullName evidence="1">ATP-dependent DNA helicase</fullName>
        <ecNumber evidence="1">5.6.2.3</ecNumber>
    </recommendedName>
</protein>
<evidence type="ECO:0000259" key="3">
    <source>
        <dbReference type="Pfam" id="PF05970"/>
    </source>
</evidence>
<dbReference type="SUPFAM" id="SSF52540">
    <property type="entry name" value="P-loop containing nucleoside triphosphate hydrolases"/>
    <property type="match status" value="1"/>
</dbReference>
<evidence type="ECO:0000256" key="2">
    <source>
        <dbReference type="SAM" id="SignalP"/>
    </source>
</evidence>
<dbReference type="EC" id="5.6.2.3" evidence="1"/>
<feature type="non-terminal residue" evidence="4">
    <location>
        <position position="88"/>
    </location>
</feature>
<organism evidence="5">
    <name type="scientific">Perkinsus marinus (strain ATCC 50983 / TXsc)</name>
    <dbReference type="NCBI Taxonomy" id="423536"/>
    <lineage>
        <taxon>Eukaryota</taxon>
        <taxon>Sar</taxon>
        <taxon>Alveolata</taxon>
        <taxon>Perkinsozoa</taxon>
        <taxon>Perkinsea</taxon>
        <taxon>Perkinsida</taxon>
        <taxon>Perkinsidae</taxon>
        <taxon>Perkinsus</taxon>
    </lineage>
</organism>
<feature type="signal peptide" evidence="2">
    <location>
        <begin position="1"/>
        <end position="20"/>
    </location>
</feature>
<comment type="cofactor">
    <cofactor evidence="1">
        <name>Mg(2+)</name>
        <dbReference type="ChEBI" id="CHEBI:18420"/>
    </cofactor>
</comment>
<comment type="similarity">
    <text evidence="1">Belongs to the helicase family.</text>
</comment>
<keyword evidence="1" id="KW-0378">Hydrolase</keyword>
<keyword evidence="1" id="KW-0067">ATP-binding</keyword>
<keyword evidence="1" id="KW-0547">Nucleotide-binding</keyword>
<keyword evidence="2" id="KW-0732">Signal</keyword>
<dbReference type="Proteomes" id="UP000007800">
    <property type="component" value="Unassembled WGS sequence"/>
</dbReference>
<dbReference type="InterPro" id="IPR027417">
    <property type="entry name" value="P-loop_NTPase"/>
</dbReference>
<feature type="chain" id="PRO_5002952429" description="ATP-dependent DNA helicase" evidence="2">
    <location>
        <begin position="21"/>
        <end position="88"/>
    </location>
</feature>
<comment type="catalytic activity">
    <reaction evidence="1">
        <text>ATP + H2O = ADP + phosphate + H(+)</text>
        <dbReference type="Rhea" id="RHEA:13065"/>
        <dbReference type="ChEBI" id="CHEBI:15377"/>
        <dbReference type="ChEBI" id="CHEBI:15378"/>
        <dbReference type="ChEBI" id="CHEBI:30616"/>
        <dbReference type="ChEBI" id="CHEBI:43474"/>
        <dbReference type="ChEBI" id="CHEBI:456216"/>
        <dbReference type="EC" id="5.6.2.3"/>
    </reaction>
</comment>
<dbReference type="GO" id="GO:0043139">
    <property type="term" value="F:5'-3' DNA helicase activity"/>
    <property type="evidence" value="ECO:0007669"/>
    <property type="project" value="UniProtKB-EC"/>
</dbReference>
<dbReference type="GO" id="GO:0006281">
    <property type="term" value="P:DNA repair"/>
    <property type="evidence" value="ECO:0007669"/>
    <property type="project" value="UniProtKB-KW"/>
</dbReference>
<name>C5LGS9_PERM5</name>
<feature type="non-terminal residue" evidence="4">
    <location>
        <position position="1"/>
    </location>
</feature>
<reference evidence="4 5" key="1">
    <citation type="submission" date="2008-07" db="EMBL/GenBank/DDBJ databases">
        <authorList>
            <person name="El-Sayed N."/>
            <person name="Caler E."/>
            <person name="Inman J."/>
            <person name="Amedeo P."/>
            <person name="Hass B."/>
            <person name="Wortman J."/>
        </authorList>
    </citation>
    <scope>NUCLEOTIDE SEQUENCE [LARGE SCALE GENOMIC DNA]</scope>
    <source>
        <strain evidence="5">ATCC 50983 / TXsc</strain>
    </source>
</reference>
<evidence type="ECO:0000313" key="5">
    <source>
        <dbReference type="Proteomes" id="UP000007800"/>
    </source>
</evidence>
<dbReference type="GO" id="GO:0006310">
    <property type="term" value="P:DNA recombination"/>
    <property type="evidence" value="ECO:0007669"/>
    <property type="project" value="UniProtKB-KW"/>
</dbReference>
<proteinExistence type="inferred from homology"/>
<dbReference type="OrthoDB" id="10053386at2759"/>
<dbReference type="InParanoid" id="C5LGS9"/>
<dbReference type="GO" id="GO:0016887">
    <property type="term" value="F:ATP hydrolysis activity"/>
    <property type="evidence" value="ECO:0007669"/>
    <property type="project" value="RHEA"/>
</dbReference>
<keyword evidence="1" id="KW-0234">DNA repair</keyword>
<dbReference type="InterPro" id="IPR010285">
    <property type="entry name" value="DNA_helicase_pif1-like_DEAD"/>
</dbReference>